<dbReference type="SUPFAM" id="SSF74650">
    <property type="entry name" value="Galactose mutarotase-like"/>
    <property type="match status" value="1"/>
</dbReference>
<dbReference type="Proteomes" id="UP000008370">
    <property type="component" value="Unassembled WGS sequence"/>
</dbReference>
<dbReference type="OrthoDB" id="274691at2759"/>
<keyword evidence="2" id="KW-1185">Reference proteome</keyword>
<dbReference type="Gene3D" id="2.70.98.10">
    <property type="match status" value="1"/>
</dbReference>
<proteinExistence type="predicted"/>
<dbReference type="HOGENOM" id="CLU_1046256_0_0_1"/>
<name>K5W497_PHACS</name>
<dbReference type="AlphaFoldDB" id="K5W497"/>
<sequence>MTTDPRFTPVLLTLPSFTPSLALEVLPHGITAHRLYIQADGKTHDILIGPEDPATHLQQKYTNSIVGRYANRVPVSASDAAAPTTLTKAAAQGQFSPRPNEKPTVSLHGGVQGFDSHLWEPLLDPNAVQLFTPAELVTIQSDFPGQSSVIFARTSDDGEEGYPGRLRVEVFVGLVSPKGKAIDELTGEYCLGSLVIVYRAKLEGEDKVTPINLTQHWGFNLDASLQDGSEPSVHGHRLQIKAGLRVLIREWSTLNSYFHVLVEPYN</sequence>
<organism evidence="1 2">
    <name type="scientific">Phanerochaete carnosa (strain HHB-10118-sp)</name>
    <name type="common">White-rot fungus</name>
    <name type="synonym">Peniophora carnosa</name>
    <dbReference type="NCBI Taxonomy" id="650164"/>
    <lineage>
        <taxon>Eukaryota</taxon>
        <taxon>Fungi</taxon>
        <taxon>Dikarya</taxon>
        <taxon>Basidiomycota</taxon>
        <taxon>Agaricomycotina</taxon>
        <taxon>Agaricomycetes</taxon>
        <taxon>Polyporales</taxon>
        <taxon>Phanerochaetaceae</taxon>
        <taxon>Phanerochaete</taxon>
    </lineage>
</organism>
<dbReference type="KEGG" id="pco:PHACADRAFT_27149"/>
<evidence type="ECO:0008006" key="3">
    <source>
        <dbReference type="Google" id="ProtNLM"/>
    </source>
</evidence>
<dbReference type="InParanoid" id="K5W497"/>
<dbReference type="GO" id="GO:0030246">
    <property type="term" value="F:carbohydrate binding"/>
    <property type="evidence" value="ECO:0007669"/>
    <property type="project" value="InterPro"/>
</dbReference>
<dbReference type="InterPro" id="IPR014718">
    <property type="entry name" value="GH-type_carb-bd"/>
</dbReference>
<dbReference type="PANTHER" id="PTHR10091">
    <property type="entry name" value="ALDOSE-1-EPIMERASE"/>
    <property type="match status" value="1"/>
</dbReference>
<reference evidence="1 2" key="1">
    <citation type="journal article" date="2012" name="BMC Genomics">
        <title>Comparative genomics of the white-rot fungi, Phanerochaete carnosa and P. chrysosporium, to elucidate the genetic basis of the distinct wood types they colonize.</title>
        <authorList>
            <person name="Suzuki H."/>
            <person name="MacDonald J."/>
            <person name="Syed K."/>
            <person name="Salamov A."/>
            <person name="Hori C."/>
            <person name="Aerts A."/>
            <person name="Henrissat B."/>
            <person name="Wiebenga A."/>
            <person name="vanKuyk P.A."/>
            <person name="Barry K."/>
            <person name="Lindquist E."/>
            <person name="LaButti K."/>
            <person name="Lapidus A."/>
            <person name="Lucas S."/>
            <person name="Coutinho P."/>
            <person name="Gong Y."/>
            <person name="Samejima M."/>
            <person name="Mahadevan R."/>
            <person name="Abou-Zaid M."/>
            <person name="de Vries R.P."/>
            <person name="Igarashi K."/>
            <person name="Yadav J.S."/>
            <person name="Grigoriev I.V."/>
            <person name="Master E.R."/>
        </authorList>
    </citation>
    <scope>NUCLEOTIDE SEQUENCE [LARGE SCALE GENOMIC DNA]</scope>
    <source>
        <strain evidence="1 2">HHB-10118-sp</strain>
    </source>
</reference>
<gene>
    <name evidence="1" type="ORF">PHACADRAFT_27149</name>
</gene>
<dbReference type="GeneID" id="18919490"/>
<dbReference type="GO" id="GO:0006006">
    <property type="term" value="P:glucose metabolic process"/>
    <property type="evidence" value="ECO:0007669"/>
    <property type="project" value="TreeGrafter"/>
</dbReference>
<protein>
    <recommendedName>
        <fullName evidence="3">Aldose 1-epimerase</fullName>
    </recommendedName>
</protein>
<dbReference type="EMBL" id="JH930470">
    <property type="protein sequence ID" value="EKM58733.1"/>
    <property type="molecule type" value="Genomic_DNA"/>
</dbReference>
<dbReference type="GO" id="GO:0004034">
    <property type="term" value="F:aldose 1-epimerase activity"/>
    <property type="evidence" value="ECO:0007669"/>
    <property type="project" value="TreeGrafter"/>
</dbReference>
<evidence type="ECO:0000313" key="2">
    <source>
        <dbReference type="Proteomes" id="UP000008370"/>
    </source>
</evidence>
<accession>K5W497</accession>
<dbReference type="InterPro" id="IPR008183">
    <property type="entry name" value="Aldose_1/G6P_1-epimerase"/>
</dbReference>
<evidence type="ECO:0000313" key="1">
    <source>
        <dbReference type="EMBL" id="EKM58733.1"/>
    </source>
</evidence>
<dbReference type="GO" id="GO:0033499">
    <property type="term" value="P:galactose catabolic process via UDP-galactose, Leloir pathway"/>
    <property type="evidence" value="ECO:0007669"/>
    <property type="project" value="TreeGrafter"/>
</dbReference>
<dbReference type="Pfam" id="PF01263">
    <property type="entry name" value="Aldose_epim"/>
    <property type="match status" value="1"/>
</dbReference>
<dbReference type="InterPro" id="IPR011013">
    <property type="entry name" value="Gal_mutarotase_sf_dom"/>
</dbReference>
<dbReference type="RefSeq" id="XP_007392743.1">
    <property type="nucleotide sequence ID" value="XM_007392681.1"/>
</dbReference>
<dbReference type="STRING" id="650164.K5W497"/>
<dbReference type="PANTHER" id="PTHR10091:SF0">
    <property type="entry name" value="GALACTOSE MUTAROTASE"/>
    <property type="match status" value="1"/>
</dbReference>